<keyword evidence="2" id="KW-0472">Membrane</keyword>
<protein>
    <submittedName>
        <fullName evidence="3">Uncharacterized protein</fullName>
    </submittedName>
</protein>
<dbReference type="SUPFAM" id="SSF57997">
    <property type="entry name" value="Tropomyosin"/>
    <property type="match status" value="1"/>
</dbReference>
<keyword evidence="2" id="KW-0812">Transmembrane</keyword>
<evidence type="ECO:0000313" key="4">
    <source>
        <dbReference type="Proteomes" id="UP000602050"/>
    </source>
</evidence>
<dbReference type="AlphaFoldDB" id="A0A8J2TRX2"/>
<gene>
    <name evidence="3" type="ORF">GCM10010978_32290</name>
</gene>
<sequence length="223" mass="26361">MGFWDEITGKGTQQVVDEYTEIYGEILLGMDRKLKSVEYKINKFKLIMENPRIQDNLQNLDKFADEIEDSLASFENQLQQVRTSVTNLKKKEQLHSQQIANLNQKLKDLYMELQENKNHIQDTNANINAFKDKMTDNLEMLQTQNRRFNHELMQLEEKLNETAKDITEKFVNTENELNHRLENLNSNFQTELLQVRKKQKIITISSGIVLTILILWNIFLTIR</sequence>
<accession>A0A8J2TRX2</accession>
<keyword evidence="4" id="KW-1185">Reference proteome</keyword>
<keyword evidence="2" id="KW-1133">Transmembrane helix</keyword>
<name>A0A8J2TRX2_9BACI</name>
<reference evidence="3" key="1">
    <citation type="journal article" date="2014" name="Int. J. Syst. Evol. Microbiol.">
        <title>Complete genome sequence of Corynebacterium casei LMG S-19264T (=DSM 44701T), isolated from a smear-ripened cheese.</title>
        <authorList>
            <consortium name="US DOE Joint Genome Institute (JGI-PGF)"/>
            <person name="Walter F."/>
            <person name="Albersmeier A."/>
            <person name="Kalinowski J."/>
            <person name="Ruckert C."/>
        </authorList>
    </citation>
    <scope>NUCLEOTIDE SEQUENCE</scope>
    <source>
        <strain evidence="3">CGMCC 1.12360</strain>
    </source>
</reference>
<organism evidence="3 4">
    <name type="scientific">Compostibacillus humi</name>
    <dbReference type="NCBI Taxonomy" id="1245525"/>
    <lineage>
        <taxon>Bacteria</taxon>
        <taxon>Bacillati</taxon>
        <taxon>Bacillota</taxon>
        <taxon>Bacilli</taxon>
        <taxon>Bacillales</taxon>
        <taxon>Bacillaceae</taxon>
        <taxon>Compostibacillus</taxon>
    </lineage>
</organism>
<reference evidence="3" key="2">
    <citation type="submission" date="2020-09" db="EMBL/GenBank/DDBJ databases">
        <authorList>
            <person name="Sun Q."/>
            <person name="Zhou Y."/>
        </authorList>
    </citation>
    <scope>NUCLEOTIDE SEQUENCE</scope>
    <source>
        <strain evidence="3">CGMCC 1.12360</strain>
    </source>
</reference>
<evidence type="ECO:0000256" key="2">
    <source>
        <dbReference type="SAM" id="Phobius"/>
    </source>
</evidence>
<proteinExistence type="predicted"/>
<dbReference type="RefSeq" id="WP_188393422.1">
    <property type="nucleotide sequence ID" value="NZ_BMEV01000108.1"/>
</dbReference>
<dbReference type="EMBL" id="BMEV01000108">
    <property type="protein sequence ID" value="GFZ91058.1"/>
    <property type="molecule type" value="Genomic_DNA"/>
</dbReference>
<keyword evidence="1" id="KW-0175">Coiled coil</keyword>
<comment type="caution">
    <text evidence="3">The sequence shown here is derived from an EMBL/GenBank/DDBJ whole genome shotgun (WGS) entry which is preliminary data.</text>
</comment>
<dbReference type="Gene3D" id="1.10.287.1490">
    <property type="match status" value="1"/>
</dbReference>
<evidence type="ECO:0000256" key="1">
    <source>
        <dbReference type="SAM" id="Coils"/>
    </source>
</evidence>
<feature type="transmembrane region" description="Helical" evidence="2">
    <location>
        <begin position="201"/>
        <end position="222"/>
    </location>
</feature>
<evidence type="ECO:0000313" key="3">
    <source>
        <dbReference type="EMBL" id="GFZ91058.1"/>
    </source>
</evidence>
<dbReference type="Proteomes" id="UP000602050">
    <property type="component" value="Unassembled WGS sequence"/>
</dbReference>
<feature type="coiled-coil region" evidence="1">
    <location>
        <begin position="57"/>
        <end position="198"/>
    </location>
</feature>